<accession>A0A939FVC8</accession>
<comment type="caution">
    <text evidence="1">The sequence shown here is derived from an EMBL/GenBank/DDBJ whole genome shotgun (WGS) entry which is preliminary data.</text>
</comment>
<gene>
    <name evidence="1" type="ORF">J1792_33260</name>
</gene>
<dbReference type="RefSeq" id="WP_207248949.1">
    <property type="nucleotide sequence ID" value="NZ_JAFMOF010000009.1"/>
</dbReference>
<name>A0A939FVC8_9ACTN</name>
<dbReference type="EMBL" id="JAFMOF010000009">
    <property type="protein sequence ID" value="MBO0657408.1"/>
    <property type="molecule type" value="Genomic_DNA"/>
</dbReference>
<sequence length="218" mass="24659">MTPDWVTAFADTPRKRFLPSVMWPYDQASEEHVTVDRSADFESWNRYACSDMAIITQWDDGASTRARAQRLTVGDYDTYVTADAKEGAQKSHTALPHDEVFGTTLWDANQFALGLCVPAVIHTKGLVENGARPVWLLSLNDRSWACVLFRDNGARFTVYQYGHRRLWDEIEAAHTWWTEQGRPGFGNFGLTIDKAGQHVWLDAEDNVVSSRPLIAAHD</sequence>
<evidence type="ECO:0000313" key="2">
    <source>
        <dbReference type="Proteomes" id="UP000664781"/>
    </source>
</evidence>
<dbReference type="Proteomes" id="UP000664781">
    <property type="component" value="Unassembled WGS sequence"/>
</dbReference>
<evidence type="ECO:0000313" key="1">
    <source>
        <dbReference type="EMBL" id="MBO0657408.1"/>
    </source>
</evidence>
<protein>
    <submittedName>
        <fullName evidence="1">Uncharacterized protein</fullName>
    </submittedName>
</protein>
<dbReference type="AlphaFoldDB" id="A0A939FVC8"/>
<proteinExistence type="predicted"/>
<keyword evidence="2" id="KW-1185">Reference proteome</keyword>
<organism evidence="1 2">
    <name type="scientific">Streptomyces triculaminicus</name>
    <dbReference type="NCBI Taxonomy" id="2816232"/>
    <lineage>
        <taxon>Bacteria</taxon>
        <taxon>Bacillati</taxon>
        <taxon>Actinomycetota</taxon>
        <taxon>Actinomycetes</taxon>
        <taxon>Kitasatosporales</taxon>
        <taxon>Streptomycetaceae</taxon>
        <taxon>Streptomyces</taxon>
    </lineage>
</organism>
<reference evidence="1" key="1">
    <citation type="submission" date="2021-03" db="EMBL/GenBank/DDBJ databases">
        <title>Streptomyces strains.</title>
        <authorList>
            <person name="Lund M.B."/>
            <person name="Toerring T."/>
        </authorList>
    </citation>
    <scope>NUCLEOTIDE SEQUENCE</scope>
    <source>
        <strain evidence="1">JCM 4242</strain>
    </source>
</reference>